<proteinExistence type="predicted"/>
<keyword evidence="1" id="KW-0472">Membrane</keyword>
<organism evidence="3 4">
    <name type="scientific">Rhodopseudomonas pentothenatexigens</name>
    <dbReference type="NCBI Taxonomy" id="999699"/>
    <lineage>
        <taxon>Bacteria</taxon>
        <taxon>Pseudomonadati</taxon>
        <taxon>Pseudomonadota</taxon>
        <taxon>Alphaproteobacteria</taxon>
        <taxon>Hyphomicrobiales</taxon>
        <taxon>Nitrobacteraceae</taxon>
        <taxon>Rhodopseudomonas</taxon>
    </lineage>
</organism>
<keyword evidence="5" id="KW-1185">Reference proteome</keyword>
<evidence type="ECO:0000313" key="4">
    <source>
        <dbReference type="Proteomes" id="UP000252631"/>
    </source>
</evidence>
<sequence>MPHHPDDDARLLRFRKLPRVVRLVYSRPRLFVSIAVGIVAALLLPDWLRPVTRALIGWDVSIVVYLTVGLFDDGALRRRLYPPQRRFAG</sequence>
<evidence type="ECO:0000313" key="3">
    <source>
        <dbReference type="EMBL" id="SSW91908.1"/>
    </source>
</evidence>
<keyword evidence="1" id="KW-1133">Transmembrane helix</keyword>
<dbReference type="Proteomes" id="UP000252631">
    <property type="component" value="Unassembled WGS sequence"/>
</dbReference>
<evidence type="ECO:0000313" key="2">
    <source>
        <dbReference type="EMBL" id="RED31255.1"/>
    </source>
</evidence>
<evidence type="ECO:0000256" key="1">
    <source>
        <dbReference type="SAM" id="Phobius"/>
    </source>
</evidence>
<dbReference type="EMBL" id="UFQQ01000015">
    <property type="protein sequence ID" value="SSW91908.1"/>
    <property type="molecule type" value="Genomic_DNA"/>
</dbReference>
<accession>A0A336JQM3</accession>
<dbReference type="Proteomes" id="UP000256343">
    <property type="component" value="Unassembled WGS sequence"/>
</dbReference>
<dbReference type="EMBL" id="QRDT01000015">
    <property type="protein sequence ID" value="RED31255.1"/>
    <property type="molecule type" value="Genomic_DNA"/>
</dbReference>
<keyword evidence="1" id="KW-0812">Transmembrane</keyword>
<feature type="transmembrane region" description="Helical" evidence="1">
    <location>
        <begin position="56"/>
        <end position="76"/>
    </location>
</feature>
<evidence type="ECO:0000313" key="5">
    <source>
        <dbReference type="Proteomes" id="UP000256343"/>
    </source>
</evidence>
<name>A0A336JQM3_9BRAD</name>
<reference evidence="2 5" key="2">
    <citation type="submission" date="2018-07" db="EMBL/GenBank/DDBJ databases">
        <title>Genomic Encyclopedia of Archaeal and Bacterial Type Strains, Phase II (KMG-II): from individual species to whole genera.</title>
        <authorList>
            <person name="Goeker M."/>
        </authorList>
    </citation>
    <scope>NUCLEOTIDE SEQUENCE [LARGE SCALE GENOMIC DNA]</scope>
    <source>
        <strain evidence="2 5">JA575</strain>
    </source>
</reference>
<reference evidence="3 4" key="1">
    <citation type="submission" date="2017-08" db="EMBL/GenBank/DDBJ databases">
        <authorList>
            <person name="de Groot N.N."/>
        </authorList>
    </citation>
    <scope>NUCLEOTIDE SEQUENCE [LARGE SCALE GENOMIC DNA]</scope>
    <source>
        <strain evidence="3 4">JA575</strain>
    </source>
</reference>
<gene>
    <name evidence="2" type="ORF">BJ125_11516</name>
    <name evidence="3" type="ORF">SAMN05892882_11516</name>
</gene>
<feature type="transmembrane region" description="Helical" evidence="1">
    <location>
        <begin position="20"/>
        <end position="44"/>
    </location>
</feature>
<dbReference type="AlphaFoldDB" id="A0A336JQM3"/>
<protein>
    <submittedName>
        <fullName evidence="3">Uncharacterized protein</fullName>
    </submittedName>
</protein>